<dbReference type="OrthoDB" id="18797at2759"/>
<dbReference type="AlphaFoldDB" id="A0A183EUG6"/>
<dbReference type="EMBL" id="UYRT01101763">
    <property type="protein sequence ID" value="VDN43069.1"/>
    <property type="molecule type" value="Genomic_DNA"/>
</dbReference>
<dbReference type="InterPro" id="IPR027417">
    <property type="entry name" value="P-loop_NTPase"/>
</dbReference>
<name>A0A183EUG6_9BILA</name>
<reference evidence="2 3" key="2">
    <citation type="submission" date="2018-11" db="EMBL/GenBank/DDBJ databases">
        <authorList>
            <consortium name="Pathogen Informatics"/>
        </authorList>
    </citation>
    <scope>NUCLEOTIDE SEQUENCE [LARGE SCALE GENOMIC DNA]</scope>
</reference>
<proteinExistence type="predicted"/>
<dbReference type="Gene3D" id="3.40.50.300">
    <property type="entry name" value="P-loop containing nucleotide triphosphate hydrolases"/>
    <property type="match status" value="1"/>
</dbReference>
<keyword evidence="1" id="KW-0732">Signal</keyword>
<protein>
    <submittedName>
        <fullName evidence="4">ABC transporter domain-containing protein</fullName>
    </submittedName>
</protein>
<evidence type="ECO:0000313" key="2">
    <source>
        <dbReference type="EMBL" id="VDN43069.1"/>
    </source>
</evidence>
<feature type="signal peptide" evidence="1">
    <location>
        <begin position="1"/>
        <end position="25"/>
    </location>
</feature>
<dbReference type="WBParaSite" id="GPUH_0002463701-mRNA-1">
    <property type="protein sequence ID" value="GPUH_0002463701-mRNA-1"/>
    <property type="gene ID" value="GPUH_0002463701"/>
</dbReference>
<accession>A0A183EUG6</accession>
<evidence type="ECO:0000256" key="1">
    <source>
        <dbReference type="SAM" id="SignalP"/>
    </source>
</evidence>
<gene>
    <name evidence="2" type="ORF">GPUH_LOCUS24605</name>
</gene>
<dbReference type="Proteomes" id="UP000271098">
    <property type="component" value="Unassembled WGS sequence"/>
</dbReference>
<sequence length="60" mass="6852">MKWKRRGHITIVWLCLFMALKLICREDAMLASILIRIALADVFCDSCSIIALDEPTTNLD</sequence>
<reference evidence="4" key="1">
    <citation type="submission" date="2016-06" db="UniProtKB">
        <authorList>
            <consortium name="WormBaseParasite"/>
        </authorList>
    </citation>
    <scope>IDENTIFICATION</scope>
</reference>
<evidence type="ECO:0000313" key="4">
    <source>
        <dbReference type="WBParaSite" id="GPUH_0002463701-mRNA-1"/>
    </source>
</evidence>
<keyword evidence="3" id="KW-1185">Reference proteome</keyword>
<feature type="chain" id="PRO_5043139280" evidence="1">
    <location>
        <begin position="26"/>
        <end position="60"/>
    </location>
</feature>
<organism evidence="4">
    <name type="scientific">Gongylonema pulchrum</name>
    <dbReference type="NCBI Taxonomy" id="637853"/>
    <lineage>
        <taxon>Eukaryota</taxon>
        <taxon>Metazoa</taxon>
        <taxon>Ecdysozoa</taxon>
        <taxon>Nematoda</taxon>
        <taxon>Chromadorea</taxon>
        <taxon>Rhabditida</taxon>
        <taxon>Spirurina</taxon>
        <taxon>Spiruromorpha</taxon>
        <taxon>Spiruroidea</taxon>
        <taxon>Gongylonematidae</taxon>
        <taxon>Gongylonema</taxon>
    </lineage>
</organism>
<evidence type="ECO:0000313" key="3">
    <source>
        <dbReference type="Proteomes" id="UP000271098"/>
    </source>
</evidence>